<evidence type="ECO:0000256" key="1">
    <source>
        <dbReference type="SAM" id="SignalP"/>
    </source>
</evidence>
<dbReference type="RefSeq" id="WP_379679399.1">
    <property type="nucleotide sequence ID" value="NZ_JBHLWP010000011.1"/>
</dbReference>
<dbReference type="Proteomes" id="UP001589773">
    <property type="component" value="Unassembled WGS sequence"/>
</dbReference>
<name>A0ABV6FGE9_9BURK</name>
<feature type="domain" description="Putative auto-transporter adhesin head GIN" evidence="2">
    <location>
        <begin position="58"/>
        <end position="241"/>
    </location>
</feature>
<dbReference type="PANTHER" id="PTHR39200:SF1">
    <property type="entry name" value="AUTO-TRANSPORTER ADHESIN HEAD GIN DOMAIN-CONTAINING PROTEIN-RELATED"/>
    <property type="match status" value="1"/>
</dbReference>
<reference evidence="3 4" key="1">
    <citation type="submission" date="2024-09" db="EMBL/GenBank/DDBJ databases">
        <authorList>
            <person name="Sun Q."/>
            <person name="Mori K."/>
        </authorList>
    </citation>
    <scope>NUCLEOTIDE SEQUENCE [LARGE SCALE GENOMIC DNA]</scope>
    <source>
        <strain evidence="3 4">CCM 7792</strain>
    </source>
</reference>
<organism evidence="3 4">
    <name type="scientific">Massilia consociata</name>
    <dbReference type="NCBI Taxonomy" id="760117"/>
    <lineage>
        <taxon>Bacteria</taxon>
        <taxon>Pseudomonadati</taxon>
        <taxon>Pseudomonadota</taxon>
        <taxon>Betaproteobacteria</taxon>
        <taxon>Burkholderiales</taxon>
        <taxon>Oxalobacteraceae</taxon>
        <taxon>Telluria group</taxon>
        <taxon>Massilia</taxon>
    </lineage>
</organism>
<proteinExistence type="predicted"/>
<feature type="chain" id="PRO_5047420007" evidence="1">
    <location>
        <begin position="22"/>
        <end position="261"/>
    </location>
</feature>
<dbReference type="EMBL" id="JBHLWP010000011">
    <property type="protein sequence ID" value="MFC0252608.1"/>
    <property type="molecule type" value="Genomic_DNA"/>
</dbReference>
<gene>
    <name evidence="3" type="ORF">ACFFJK_11980</name>
</gene>
<evidence type="ECO:0000259" key="2">
    <source>
        <dbReference type="Pfam" id="PF10988"/>
    </source>
</evidence>
<dbReference type="PANTHER" id="PTHR39200">
    <property type="entry name" value="HYPOTHETICAL EXPORTED PROTEIN"/>
    <property type="match status" value="1"/>
</dbReference>
<dbReference type="InterPro" id="IPR006311">
    <property type="entry name" value="TAT_signal"/>
</dbReference>
<dbReference type="Pfam" id="PF10988">
    <property type="entry name" value="DUF2807"/>
    <property type="match status" value="1"/>
</dbReference>
<dbReference type="PROSITE" id="PS51257">
    <property type="entry name" value="PROKAR_LIPOPROTEIN"/>
    <property type="match status" value="1"/>
</dbReference>
<evidence type="ECO:0000313" key="3">
    <source>
        <dbReference type="EMBL" id="MFC0252608.1"/>
    </source>
</evidence>
<keyword evidence="4" id="KW-1185">Reference proteome</keyword>
<accession>A0ABV6FGE9</accession>
<evidence type="ECO:0000313" key="4">
    <source>
        <dbReference type="Proteomes" id="UP001589773"/>
    </source>
</evidence>
<sequence>MNKTSRRAAVLRGLALSTALAAAFACVAVPAVAGSWSWGGEQVQGSGNIKREVRQVSHFSGLAFEVPGKLELRQGDAEGLTIEADDNVLALVETVVENGTLKIRPSKRNTNLRTRNLKVVVQARQIERLALGGSGTVEADRLRAPKLNIDLGGSGRIDVRDLDTESVAVSVGGSGAFKAGGGTARKLSVSIGGSGSVDMGRVQSDSASISVAGSGEATVWARNELSMTIAGSGDVNYYGDPRVSKSIVGSGDVRRIAAAPR</sequence>
<feature type="signal peptide" evidence="1">
    <location>
        <begin position="1"/>
        <end position="21"/>
    </location>
</feature>
<protein>
    <submittedName>
        <fullName evidence="3">Head GIN domain-containing protein</fullName>
    </submittedName>
</protein>
<comment type="caution">
    <text evidence="3">The sequence shown here is derived from an EMBL/GenBank/DDBJ whole genome shotgun (WGS) entry which is preliminary data.</text>
</comment>
<keyword evidence="1" id="KW-0732">Signal</keyword>
<dbReference type="PROSITE" id="PS51318">
    <property type="entry name" value="TAT"/>
    <property type="match status" value="1"/>
</dbReference>
<dbReference type="InterPro" id="IPR021255">
    <property type="entry name" value="DUF2807"/>
</dbReference>
<dbReference type="Gene3D" id="2.160.20.120">
    <property type="match status" value="1"/>
</dbReference>